<dbReference type="PANTHER" id="PTHR43731">
    <property type="entry name" value="RHOMBOID PROTEASE"/>
    <property type="match status" value="1"/>
</dbReference>
<organism evidence="7 8">
    <name type="scientific">Sandarakinorhabdus fusca</name>
    <dbReference type="NCBI Taxonomy" id="1439888"/>
    <lineage>
        <taxon>Bacteria</taxon>
        <taxon>Pseudomonadati</taxon>
        <taxon>Pseudomonadota</taxon>
        <taxon>Alphaproteobacteria</taxon>
        <taxon>Sphingomonadales</taxon>
        <taxon>Sphingosinicellaceae</taxon>
        <taxon>Sandarakinorhabdus</taxon>
    </lineage>
</organism>
<keyword evidence="3 5" id="KW-1133">Transmembrane helix</keyword>
<dbReference type="InterPro" id="IPR035952">
    <property type="entry name" value="Rhomboid-like_sf"/>
</dbReference>
<comment type="subcellular location">
    <subcellularLocation>
        <location evidence="1">Membrane</location>
        <topology evidence="1">Multi-pass membrane protein</topology>
    </subcellularLocation>
</comment>
<dbReference type="Proteomes" id="UP000481327">
    <property type="component" value="Unassembled WGS sequence"/>
</dbReference>
<feature type="transmembrane region" description="Helical" evidence="5">
    <location>
        <begin position="101"/>
        <end position="119"/>
    </location>
</feature>
<name>A0A7C9KW23_9SPHN</name>
<keyword evidence="4 5" id="KW-0472">Membrane</keyword>
<dbReference type="PANTHER" id="PTHR43731:SF26">
    <property type="entry name" value="RHOMBOID-LIKE PROTEIN 10, CHLOROPLASTIC"/>
    <property type="match status" value="1"/>
</dbReference>
<accession>A0A7C9KW23</accession>
<dbReference type="InterPro" id="IPR022764">
    <property type="entry name" value="Peptidase_S54_rhomboid_dom"/>
</dbReference>
<reference evidence="7 8" key="1">
    <citation type="submission" date="2019-09" db="EMBL/GenBank/DDBJ databases">
        <title>Polymorphobacter sp. isolated from a lake in China.</title>
        <authorList>
            <person name="Liu Z."/>
        </authorList>
    </citation>
    <scope>NUCLEOTIDE SEQUENCE [LARGE SCALE GENOMIC DNA]</scope>
    <source>
        <strain evidence="7 8">D40P</strain>
    </source>
</reference>
<dbReference type="EMBL" id="WIOL01000001">
    <property type="protein sequence ID" value="MQT16322.1"/>
    <property type="molecule type" value="Genomic_DNA"/>
</dbReference>
<evidence type="ECO:0000256" key="4">
    <source>
        <dbReference type="ARBA" id="ARBA00023136"/>
    </source>
</evidence>
<dbReference type="GO" id="GO:0004252">
    <property type="term" value="F:serine-type endopeptidase activity"/>
    <property type="evidence" value="ECO:0007669"/>
    <property type="project" value="InterPro"/>
</dbReference>
<keyword evidence="7" id="KW-0378">Hydrolase</keyword>
<dbReference type="OrthoDB" id="9813074at2"/>
<evidence type="ECO:0000256" key="3">
    <source>
        <dbReference type="ARBA" id="ARBA00022989"/>
    </source>
</evidence>
<evidence type="ECO:0000256" key="1">
    <source>
        <dbReference type="ARBA" id="ARBA00004141"/>
    </source>
</evidence>
<gene>
    <name evidence="7" type="ORF">F3168_03505</name>
</gene>
<keyword evidence="8" id="KW-1185">Reference proteome</keyword>
<dbReference type="SUPFAM" id="SSF144091">
    <property type="entry name" value="Rhomboid-like"/>
    <property type="match status" value="1"/>
</dbReference>
<dbReference type="GO" id="GO:0016020">
    <property type="term" value="C:membrane"/>
    <property type="evidence" value="ECO:0007669"/>
    <property type="project" value="UniProtKB-SubCell"/>
</dbReference>
<keyword evidence="2 5" id="KW-0812">Transmembrane</keyword>
<dbReference type="Gene3D" id="1.20.1540.10">
    <property type="entry name" value="Rhomboid-like"/>
    <property type="match status" value="1"/>
</dbReference>
<feature type="transmembrane region" description="Helical" evidence="5">
    <location>
        <begin position="125"/>
        <end position="147"/>
    </location>
</feature>
<dbReference type="GO" id="GO:0006508">
    <property type="term" value="P:proteolysis"/>
    <property type="evidence" value="ECO:0007669"/>
    <property type="project" value="UniProtKB-KW"/>
</dbReference>
<feature type="domain" description="Peptidase S54 rhomboid" evidence="6">
    <location>
        <begin position="64"/>
        <end position="210"/>
    </location>
</feature>
<proteinExistence type="predicted"/>
<evidence type="ECO:0000313" key="7">
    <source>
        <dbReference type="EMBL" id="MQT16322.1"/>
    </source>
</evidence>
<feature type="transmembrane region" description="Helical" evidence="5">
    <location>
        <begin position="193"/>
        <end position="213"/>
    </location>
</feature>
<evidence type="ECO:0000259" key="6">
    <source>
        <dbReference type="Pfam" id="PF01694"/>
    </source>
</evidence>
<dbReference type="Pfam" id="PF01694">
    <property type="entry name" value="Rhomboid"/>
    <property type="match status" value="1"/>
</dbReference>
<dbReference type="RefSeq" id="WP_152576733.1">
    <property type="nucleotide sequence ID" value="NZ_JAATJI010000001.1"/>
</dbReference>
<evidence type="ECO:0000313" key="8">
    <source>
        <dbReference type="Proteomes" id="UP000481327"/>
    </source>
</evidence>
<comment type="caution">
    <text evidence="7">The sequence shown here is derived from an EMBL/GenBank/DDBJ whole genome shotgun (WGS) entry which is preliminary data.</text>
</comment>
<dbReference type="AlphaFoldDB" id="A0A7C9KW23"/>
<dbReference type="InterPro" id="IPR050925">
    <property type="entry name" value="Rhomboid_protease_S54"/>
</dbReference>
<evidence type="ECO:0000256" key="2">
    <source>
        <dbReference type="ARBA" id="ARBA00022692"/>
    </source>
</evidence>
<sequence>MKPFKPPTPLATNSLLGLCVAVQAAMAVGSVGFGQAVIFNFGLIPARITAMLVGNAPLLTSAPTLVTHMFLHSGWLHLGLNLLFLAWVGRYVEWVTGRWSLVGLFLAGGIIGGVAQVVADPQGTVPVVGASGAIAAIFGAYAVLFATSRMAPRRFIGIAIPGETLTSLWYAATWIGLQLLTGLAFNTGPGGGIAIWTHIGGFLTGLVVARFWGKGPRPY</sequence>
<keyword evidence="7" id="KW-0645">Protease</keyword>
<feature type="transmembrane region" description="Helical" evidence="5">
    <location>
        <begin position="69"/>
        <end position="89"/>
    </location>
</feature>
<evidence type="ECO:0000256" key="5">
    <source>
        <dbReference type="SAM" id="Phobius"/>
    </source>
</evidence>
<protein>
    <submittedName>
        <fullName evidence="7">Rhomboid family intramembrane serine protease</fullName>
    </submittedName>
</protein>